<dbReference type="EMBL" id="LRBG01000009">
    <property type="protein sequence ID" value="KXU88328.1"/>
    <property type="molecule type" value="Genomic_DNA"/>
</dbReference>
<dbReference type="AlphaFoldDB" id="A0A149PTI9"/>
<gene>
    <name evidence="1" type="ORF">CI15_12555</name>
</gene>
<dbReference type="Proteomes" id="UP000075613">
    <property type="component" value="Unassembled WGS sequence"/>
</dbReference>
<dbReference type="RefSeq" id="WP_062128197.1">
    <property type="nucleotide sequence ID" value="NZ_LRBG01000009.1"/>
</dbReference>
<organism evidence="1 2">
    <name type="scientific">Paraburkholderia monticola</name>
    <dbReference type="NCBI Taxonomy" id="1399968"/>
    <lineage>
        <taxon>Bacteria</taxon>
        <taxon>Pseudomonadati</taxon>
        <taxon>Pseudomonadota</taxon>
        <taxon>Betaproteobacteria</taxon>
        <taxon>Burkholderiales</taxon>
        <taxon>Burkholderiaceae</taxon>
        <taxon>Paraburkholderia</taxon>
    </lineage>
</organism>
<dbReference type="GO" id="GO:0009636">
    <property type="term" value="P:response to toxic substance"/>
    <property type="evidence" value="ECO:0007669"/>
    <property type="project" value="InterPro"/>
</dbReference>
<reference evidence="1 2" key="1">
    <citation type="journal article" date="2015" name="Int. J. Syst. Evol. Microbiol.">
        <title>Burkholderia monticola sp. nov., isolated from mountain soil.</title>
        <authorList>
            <person name="Baek I."/>
            <person name="Seo B."/>
            <person name="Lee I."/>
            <person name="Yi H."/>
            <person name="Chun J."/>
        </authorList>
    </citation>
    <scope>NUCLEOTIDE SEQUENCE [LARGE SCALE GENOMIC DNA]</scope>
    <source>
        <strain evidence="1 2">JC2948</strain>
    </source>
</reference>
<evidence type="ECO:0000313" key="2">
    <source>
        <dbReference type="Proteomes" id="UP000075613"/>
    </source>
</evidence>
<keyword evidence="2" id="KW-1185">Reference proteome</keyword>
<protein>
    <submittedName>
        <fullName evidence="1">Entericidin</fullName>
    </submittedName>
</protein>
<dbReference type="PROSITE" id="PS51257">
    <property type="entry name" value="PROKAR_LIPOPROTEIN"/>
    <property type="match status" value="1"/>
</dbReference>
<dbReference type="GO" id="GO:0016020">
    <property type="term" value="C:membrane"/>
    <property type="evidence" value="ECO:0007669"/>
    <property type="project" value="InterPro"/>
</dbReference>
<dbReference type="STRING" id="1399968.CI15_12555"/>
<proteinExistence type="predicted"/>
<comment type="caution">
    <text evidence="1">The sequence shown here is derived from an EMBL/GenBank/DDBJ whole genome shotgun (WGS) entry which is preliminary data.</text>
</comment>
<evidence type="ECO:0000313" key="1">
    <source>
        <dbReference type="EMBL" id="KXU88328.1"/>
    </source>
</evidence>
<accession>A0A149PTI9</accession>
<name>A0A149PTI9_9BURK</name>
<sequence>MMKNMNRITLLRRFALAAFAGLLLGLAGCNTVHGFGEDMSHLGNSISNHAEK</sequence>